<dbReference type="EC" id="3.5.4.12" evidence="3"/>
<accession>A0A3L8DPX4</accession>
<reference evidence="7" key="1">
    <citation type="journal article" date="2018" name="Genome Res.">
        <title>The genomic architecture and molecular evolution of ant odorant receptors.</title>
        <authorList>
            <person name="McKenzie S.K."/>
            <person name="Kronauer D.J.C."/>
        </authorList>
    </citation>
    <scope>NUCLEOTIDE SEQUENCE [LARGE SCALE GENOMIC DNA]</scope>
    <source>
        <strain evidence="7">Clonal line C1</strain>
    </source>
</reference>
<evidence type="ECO:0000256" key="3">
    <source>
        <dbReference type="ARBA" id="ARBA00038938"/>
    </source>
</evidence>
<dbReference type="GO" id="GO:0004132">
    <property type="term" value="F:dCMP deaminase activity"/>
    <property type="evidence" value="ECO:0007669"/>
    <property type="project" value="TreeGrafter"/>
</dbReference>
<name>A0A3L8DPX4_OOCBI</name>
<dbReference type="SUPFAM" id="SSF53927">
    <property type="entry name" value="Cytidine deaminase-like"/>
    <property type="match status" value="1"/>
</dbReference>
<protein>
    <recommendedName>
        <fullName evidence="4">dCMP deaminase</fullName>
        <ecNumber evidence="3">3.5.4.12</ecNumber>
    </recommendedName>
    <alternativeName>
        <fullName evidence="4">dCMP deaminase</fullName>
    </alternativeName>
</protein>
<dbReference type="InterPro" id="IPR016193">
    <property type="entry name" value="Cytidine_deaminase-like"/>
</dbReference>
<evidence type="ECO:0000256" key="5">
    <source>
        <dbReference type="SAM" id="MobiDB-lite"/>
    </source>
</evidence>
<dbReference type="InterPro" id="IPR002125">
    <property type="entry name" value="CMP_dCMP_dom"/>
</dbReference>
<dbReference type="Proteomes" id="UP000279307">
    <property type="component" value="Chromosome 5"/>
</dbReference>
<evidence type="ECO:0000256" key="4">
    <source>
        <dbReference type="ARBA" id="ARBA00041763"/>
    </source>
</evidence>
<dbReference type="PROSITE" id="PS51747">
    <property type="entry name" value="CYT_DCMP_DEAMINASES_2"/>
    <property type="match status" value="1"/>
</dbReference>
<dbReference type="EMBL" id="QOIP01000005">
    <property type="protein sequence ID" value="RLU22346.1"/>
    <property type="molecule type" value="Genomic_DNA"/>
</dbReference>
<reference evidence="7" key="2">
    <citation type="submission" date="2018-07" db="EMBL/GenBank/DDBJ databases">
        <authorList>
            <person name="Mckenzie S.K."/>
            <person name="Kronauer D.J.C."/>
        </authorList>
    </citation>
    <scope>NUCLEOTIDE SEQUENCE</scope>
    <source>
        <strain evidence="7">Clonal line C1</strain>
    </source>
</reference>
<feature type="region of interest" description="Disordered" evidence="5">
    <location>
        <begin position="233"/>
        <end position="254"/>
    </location>
</feature>
<gene>
    <name evidence="7" type="ORF">DMN91_004624</name>
</gene>
<proteinExistence type="predicted"/>
<dbReference type="PANTHER" id="PTHR11086">
    <property type="entry name" value="DEOXYCYTIDYLATE DEAMINASE-RELATED"/>
    <property type="match status" value="1"/>
</dbReference>
<evidence type="ECO:0000256" key="1">
    <source>
        <dbReference type="ARBA" id="ARBA00022727"/>
    </source>
</evidence>
<evidence type="ECO:0000256" key="2">
    <source>
        <dbReference type="ARBA" id="ARBA00022801"/>
    </source>
</evidence>
<dbReference type="Pfam" id="PF00383">
    <property type="entry name" value="dCMP_cyt_deam_1"/>
    <property type="match status" value="1"/>
</dbReference>
<keyword evidence="2" id="KW-0378">Hydrolase</keyword>
<dbReference type="AlphaFoldDB" id="A0A3L8DPX4"/>
<feature type="domain" description="CMP/dCMP-type deaminase" evidence="6">
    <location>
        <begin position="82"/>
        <end position="208"/>
    </location>
</feature>
<organism evidence="7">
    <name type="scientific">Ooceraea biroi</name>
    <name type="common">Clonal raider ant</name>
    <name type="synonym">Cerapachys biroi</name>
    <dbReference type="NCBI Taxonomy" id="2015173"/>
    <lineage>
        <taxon>Eukaryota</taxon>
        <taxon>Metazoa</taxon>
        <taxon>Ecdysozoa</taxon>
        <taxon>Arthropoda</taxon>
        <taxon>Hexapoda</taxon>
        <taxon>Insecta</taxon>
        <taxon>Pterygota</taxon>
        <taxon>Neoptera</taxon>
        <taxon>Endopterygota</taxon>
        <taxon>Hymenoptera</taxon>
        <taxon>Apocrita</taxon>
        <taxon>Aculeata</taxon>
        <taxon>Formicoidea</taxon>
        <taxon>Formicidae</taxon>
        <taxon>Dorylinae</taxon>
        <taxon>Ooceraea</taxon>
    </lineage>
</organism>
<evidence type="ECO:0000313" key="7">
    <source>
        <dbReference type="EMBL" id="RLU22346.1"/>
    </source>
</evidence>
<evidence type="ECO:0000259" key="6">
    <source>
        <dbReference type="PROSITE" id="PS51747"/>
    </source>
</evidence>
<dbReference type="PANTHER" id="PTHR11086:SF18">
    <property type="entry name" value="DEOXYCYTIDYLATE DEAMINASE"/>
    <property type="match status" value="1"/>
</dbReference>
<keyword evidence="1" id="KW-0545">Nucleotide biosynthesis</keyword>
<sequence length="288" mass="32410">MILPIIGSELTFPRCVILLPKAIIQSGIRTVVYLSDDKAEKPKTIAAKKMFDAAGVTYSSNRSLVLRTMERTLGTRRTLCQDWDEYFMAQAVLAARLSRNPYSQVGACIVNNIMKIVGIGYNDMPRERDDYKFYWHIPRGTSMPYAEINALRSRNSTDVADCTIYVTLFPCDNCAKEIIEFGIKTVVYLSNKNVCNYKTMNAESLFDSNSVAHRLMNKKIEINFIDITCNRTNQTPQTPMNGEGQRREAEVEGSPLPKISVSVQQVQGPDESEDFRLVNGLGFGVHVL</sequence>
<dbReference type="OrthoDB" id="6710946at2759"/>
<dbReference type="InterPro" id="IPR015517">
    <property type="entry name" value="dCMP_deaminase-rel"/>
</dbReference>
<dbReference type="GO" id="GO:0005737">
    <property type="term" value="C:cytoplasm"/>
    <property type="evidence" value="ECO:0007669"/>
    <property type="project" value="TreeGrafter"/>
</dbReference>
<comment type="caution">
    <text evidence="7">The sequence shown here is derived from an EMBL/GenBank/DDBJ whole genome shotgun (WGS) entry which is preliminary data.</text>
</comment>
<dbReference type="Gene3D" id="3.40.140.10">
    <property type="entry name" value="Cytidine Deaminase, domain 2"/>
    <property type="match status" value="2"/>
</dbReference>